<gene>
    <name evidence="1" type="ORF">ATJ93_1592</name>
</gene>
<comment type="caution">
    <text evidence="1">The sequence shown here is derived from an EMBL/GenBank/DDBJ whole genome shotgun (WGS) entry which is preliminary data.</text>
</comment>
<organism evidence="1 2">
    <name type="scientific">Halopiger aswanensis</name>
    <dbReference type="NCBI Taxonomy" id="148449"/>
    <lineage>
        <taxon>Archaea</taxon>
        <taxon>Methanobacteriati</taxon>
        <taxon>Methanobacteriota</taxon>
        <taxon>Stenosarchaea group</taxon>
        <taxon>Halobacteria</taxon>
        <taxon>Halobacteriales</taxon>
        <taxon>Natrialbaceae</taxon>
        <taxon>Halopiger</taxon>
    </lineage>
</organism>
<dbReference type="RefSeq" id="WP_120244076.1">
    <property type="nucleotide sequence ID" value="NZ_RAPO01000002.1"/>
</dbReference>
<evidence type="ECO:0000313" key="2">
    <source>
        <dbReference type="Proteomes" id="UP000283805"/>
    </source>
</evidence>
<proteinExistence type="predicted"/>
<name>A0A3R7HX94_9EURY</name>
<accession>A0A3R7HX94</accession>
<reference evidence="1 2" key="1">
    <citation type="submission" date="2018-09" db="EMBL/GenBank/DDBJ databases">
        <title>Genomic Encyclopedia of Archaeal and Bacterial Type Strains, Phase II (KMG-II): from individual species to whole genera.</title>
        <authorList>
            <person name="Goeker M."/>
        </authorList>
    </citation>
    <scope>NUCLEOTIDE SEQUENCE [LARGE SCALE GENOMIC DNA]</scope>
    <source>
        <strain evidence="1 2">DSM 13151</strain>
    </source>
</reference>
<evidence type="ECO:0000313" key="1">
    <source>
        <dbReference type="EMBL" id="RKD94750.1"/>
    </source>
</evidence>
<keyword evidence="2" id="KW-1185">Reference proteome</keyword>
<sequence>MEAVAVYLGTRTLRELNNTYSASVPAHIVTETDLERGQSLFAHFDRREQTIVYRTTEQNPIDGSGPDGAVFLGSYQLRELDGDNLGLTVPREIVVYTDVQVGDGLGVHWDPADRALRYRLEPDPNPFSKNNN</sequence>
<dbReference type="AlphaFoldDB" id="A0A3R7HX94"/>
<dbReference type="EMBL" id="RAPO01000002">
    <property type="protein sequence ID" value="RKD94750.1"/>
    <property type="molecule type" value="Genomic_DNA"/>
</dbReference>
<dbReference type="Proteomes" id="UP000283805">
    <property type="component" value="Unassembled WGS sequence"/>
</dbReference>
<protein>
    <submittedName>
        <fullName evidence="1">Uncharacterized protein</fullName>
    </submittedName>
</protein>